<organism evidence="3 4">
    <name type="scientific">Ignelater luminosus</name>
    <name type="common">Cucubano</name>
    <name type="synonym">Pyrophorus luminosus</name>
    <dbReference type="NCBI Taxonomy" id="2038154"/>
    <lineage>
        <taxon>Eukaryota</taxon>
        <taxon>Metazoa</taxon>
        <taxon>Ecdysozoa</taxon>
        <taxon>Arthropoda</taxon>
        <taxon>Hexapoda</taxon>
        <taxon>Insecta</taxon>
        <taxon>Pterygota</taxon>
        <taxon>Neoptera</taxon>
        <taxon>Endopterygota</taxon>
        <taxon>Coleoptera</taxon>
        <taxon>Polyphaga</taxon>
        <taxon>Elateriformia</taxon>
        <taxon>Elateroidea</taxon>
        <taxon>Elateridae</taxon>
        <taxon>Agrypninae</taxon>
        <taxon>Pyrophorini</taxon>
        <taxon>Ignelater</taxon>
    </lineage>
</organism>
<name>A0A8K0D648_IGNLU</name>
<dbReference type="Proteomes" id="UP000801492">
    <property type="component" value="Unassembled WGS sequence"/>
</dbReference>
<evidence type="ECO:0000256" key="2">
    <source>
        <dbReference type="ARBA" id="ARBA00020330"/>
    </source>
</evidence>
<dbReference type="PRINTS" id="PR02065">
    <property type="entry name" value="PROTEINDPCD"/>
</dbReference>
<keyword evidence="4" id="KW-1185">Reference proteome</keyword>
<evidence type="ECO:0000256" key="1">
    <source>
        <dbReference type="ARBA" id="ARBA00010597"/>
    </source>
</evidence>
<dbReference type="AlphaFoldDB" id="A0A8K0D648"/>
<accession>A0A8K0D648</accession>
<dbReference type="EMBL" id="VTPC01002346">
    <property type="protein sequence ID" value="KAF2900185.1"/>
    <property type="molecule type" value="Genomic_DNA"/>
</dbReference>
<dbReference type="InterPro" id="IPR026224">
    <property type="entry name" value="DPCD"/>
</dbReference>
<comment type="caution">
    <text evidence="3">The sequence shown here is derived from an EMBL/GenBank/DDBJ whole genome shotgun (WGS) entry which is preliminary data.</text>
</comment>
<evidence type="ECO:0000313" key="4">
    <source>
        <dbReference type="Proteomes" id="UP000801492"/>
    </source>
</evidence>
<dbReference type="Pfam" id="PF14913">
    <property type="entry name" value="DPCD"/>
    <property type="match status" value="1"/>
</dbReference>
<proteinExistence type="inferred from homology"/>
<dbReference type="OrthoDB" id="10256139at2759"/>
<gene>
    <name evidence="3" type="ORF">ILUMI_06000</name>
</gene>
<comment type="similarity">
    <text evidence="1">Belongs to the DPCD family.</text>
</comment>
<reference evidence="3" key="1">
    <citation type="submission" date="2019-08" db="EMBL/GenBank/DDBJ databases">
        <title>The genome of the North American firefly Photinus pyralis.</title>
        <authorList>
            <consortium name="Photinus pyralis genome working group"/>
            <person name="Fallon T.R."/>
            <person name="Sander Lower S.E."/>
            <person name="Weng J.-K."/>
        </authorList>
    </citation>
    <scope>NUCLEOTIDE SEQUENCE</scope>
    <source>
        <strain evidence="3">TRF0915ILg1</strain>
        <tissue evidence="3">Whole body</tissue>
    </source>
</reference>
<sequence length="200" mass="23424">MSDWLTTLKNAKRTCIQQGNLRKVHYDLPNGKEMVEEYNMDTGVVNRRAWKIKKDLGGEGQWLIELGDPEPPGLSGEQVLIKENASQPFVSRRVTKRSLEWRIRNLPYPIETYSVTAEPENKYLTVRTTNKKYFKKLEIPEFERLNILPEQSKIEIQHKFNTLIITYEKPEVLKNFEKALFDEIKTLKAKHEGEMDCKPS</sequence>
<protein>
    <recommendedName>
        <fullName evidence="2">Protein DPCD</fullName>
    </recommendedName>
</protein>
<dbReference type="PANTHER" id="PTHR31921:SF1">
    <property type="entry name" value="PROTEIN DPCD"/>
    <property type="match status" value="1"/>
</dbReference>
<dbReference type="PANTHER" id="PTHR31921">
    <property type="entry name" value="PROTEIN DPCD"/>
    <property type="match status" value="1"/>
</dbReference>
<evidence type="ECO:0000313" key="3">
    <source>
        <dbReference type="EMBL" id="KAF2900185.1"/>
    </source>
</evidence>